<dbReference type="RefSeq" id="XP_020130394.1">
    <property type="nucleotide sequence ID" value="XM_020273275.1"/>
</dbReference>
<dbReference type="Proteomes" id="UP000183809">
    <property type="component" value="Unassembled WGS sequence"/>
</dbReference>
<accession>A0A1J9QYK4</accession>
<protein>
    <submittedName>
        <fullName evidence="4">Uncharacterized protein</fullName>
    </submittedName>
</protein>
<dbReference type="OrthoDB" id="10470001at2759"/>
<keyword evidence="3" id="KW-0732">Signal</keyword>
<keyword evidence="2" id="KW-0812">Transmembrane</keyword>
<gene>
    <name evidence="4" type="ORF">BKCO1_2500028</name>
</gene>
<feature type="compositionally biased region" description="Acidic residues" evidence="1">
    <location>
        <begin position="151"/>
        <end position="160"/>
    </location>
</feature>
<organism evidence="4 5">
    <name type="scientific">Diplodia corticola</name>
    <dbReference type="NCBI Taxonomy" id="236234"/>
    <lineage>
        <taxon>Eukaryota</taxon>
        <taxon>Fungi</taxon>
        <taxon>Dikarya</taxon>
        <taxon>Ascomycota</taxon>
        <taxon>Pezizomycotina</taxon>
        <taxon>Dothideomycetes</taxon>
        <taxon>Dothideomycetes incertae sedis</taxon>
        <taxon>Botryosphaeriales</taxon>
        <taxon>Botryosphaeriaceae</taxon>
        <taxon>Diplodia</taxon>
    </lineage>
</organism>
<dbReference type="GeneID" id="31013535"/>
<dbReference type="AlphaFoldDB" id="A0A1J9QYK4"/>
<evidence type="ECO:0000256" key="2">
    <source>
        <dbReference type="SAM" id="Phobius"/>
    </source>
</evidence>
<keyword evidence="5" id="KW-1185">Reference proteome</keyword>
<feature type="signal peptide" evidence="3">
    <location>
        <begin position="1"/>
        <end position="22"/>
    </location>
</feature>
<evidence type="ECO:0000256" key="3">
    <source>
        <dbReference type="SAM" id="SignalP"/>
    </source>
</evidence>
<feature type="region of interest" description="Disordered" evidence="1">
    <location>
        <begin position="111"/>
        <end position="160"/>
    </location>
</feature>
<feature type="transmembrane region" description="Helical" evidence="2">
    <location>
        <begin position="173"/>
        <end position="191"/>
    </location>
</feature>
<comment type="caution">
    <text evidence="4">The sequence shown here is derived from an EMBL/GenBank/DDBJ whole genome shotgun (WGS) entry which is preliminary data.</text>
</comment>
<sequence length="192" mass="20390">MHATTTSLLFLLLALLVRPSRQAPSAPRLVRGTGCRCSTTAAAASSPSSSSSSSVGQQNHHVFWLQPPPMENPGDTCARLAAELGHWLDWIDGRTNLQVAWQMYDDVVQNRRRRGGDGGPGADEAAAAPGKAPPPRRAGDGSDDVKCDIEGMSETDDGGDDDVTAWQMVAVKVGLGLILVVVVFESVTAIWR</sequence>
<name>A0A1J9QYK4_9PEZI</name>
<keyword evidence="2" id="KW-0472">Membrane</keyword>
<evidence type="ECO:0000313" key="4">
    <source>
        <dbReference type="EMBL" id="OJD34134.1"/>
    </source>
</evidence>
<feature type="compositionally biased region" description="Basic and acidic residues" evidence="1">
    <location>
        <begin position="137"/>
        <end position="149"/>
    </location>
</feature>
<keyword evidence="2" id="KW-1133">Transmembrane helix</keyword>
<feature type="chain" id="PRO_5009656588" evidence="3">
    <location>
        <begin position="23"/>
        <end position="192"/>
    </location>
</feature>
<dbReference type="EMBL" id="MNUE01000025">
    <property type="protein sequence ID" value="OJD34134.1"/>
    <property type="molecule type" value="Genomic_DNA"/>
</dbReference>
<evidence type="ECO:0000313" key="5">
    <source>
        <dbReference type="Proteomes" id="UP000183809"/>
    </source>
</evidence>
<proteinExistence type="predicted"/>
<evidence type="ECO:0000256" key="1">
    <source>
        <dbReference type="SAM" id="MobiDB-lite"/>
    </source>
</evidence>
<reference evidence="4 5" key="1">
    <citation type="submission" date="2016-10" db="EMBL/GenBank/DDBJ databases">
        <title>Proteomics and genomics reveal pathogen-plant mechanisms compatible with a hemibiotrophic lifestyle of Diplodia corticola.</title>
        <authorList>
            <person name="Fernandes I."/>
            <person name="De Jonge R."/>
            <person name="Van De Peer Y."/>
            <person name="Devreese B."/>
            <person name="Alves A."/>
            <person name="Esteves A.C."/>
        </authorList>
    </citation>
    <scope>NUCLEOTIDE SEQUENCE [LARGE SCALE GENOMIC DNA]</scope>
    <source>
        <strain evidence="4 5">CBS 112549</strain>
    </source>
</reference>